<evidence type="ECO:0000259" key="8">
    <source>
        <dbReference type="Pfam" id="PF00082"/>
    </source>
</evidence>
<dbReference type="RefSeq" id="WP_343764543.1">
    <property type="nucleotide sequence ID" value="NZ_BAAAFG010000012.1"/>
</dbReference>
<dbReference type="SUPFAM" id="SSF52743">
    <property type="entry name" value="Subtilisin-like"/>
    <property type="match status" value="1"/>
</dbReference>
<keyword evidence="5 6" id="KW-0720">Serine protease</keyword>
<evidence type="ECO:0000259" key="10">
    <source>
        <dbReference type="Pfam" id="PF18962"/>
    </source>
</evidence>
<proteinExistence type="inferred from homology"/>
<dbReference type="PRINTS" id="PR00723">
    <property type="entry name" value="SUBTILISIN"/>
</dbReference>
<dbReference type="InterPro" id="IPR011635">
    <property type="entry name" value="CARDB"/>
</dbReference>
<dbReference type="EMBL" id="BAAAFG010000012">
    <property type="protein sequence ID" value="GAA0871804.1"/>
    <property type="molecule type" value="Genomic_DNA"/>
</dbReference>
<dbReference type="Pfam" id="PF18962">
    <property type="entry name" value="Por_Secre_tail"/>
    <property type="match status" value="1"/>
</dbReference>
<keyword evidence="12" id="KW-1185">Reference proteome</keyword>
<dbReference type="SUPFAM" id="SSF49785">
    <property type="entry name" value="Galactose-binding domain-like"/>
    <property type="match status" value="1"/>
</dbReference>
<dbReference type="Gene3D" id="2.60.120.260">
    <property type="entry name" value="Galactose-binding domain-like"/>
    <property type="match status" value="1"/>
</dbReference>
<feature type="signal peptide" evidence="7">
    <location>
        <begin position="1"/>
        <end position="28"/>
    </location>
</feature>
<feature type="domain" description="CARDB" evidence="9">
    <location>
        <begin position="837"/>
        <end position="918"/>
    </location>
</feature>
<dbReference type="PANTHER" id="PTHR43806">
    <property type="entry name" value="PEPTIDASE S8"/>
    <property type="match status" value="1"/>
</dbReference>
<evidence type="ECO:0000256" key="3">
    <source>
        <dbReference type="ARBA" id="ARBA00022729"/>
    </source>
</evidence>
<comment type="similarity">
    <text evidence="1 6">Belongs to the peptidase S8 family.</text>
</comment>
<dbReference type="InterPro" id="IPR015500">
    <property type="entry name" value="Peptidase_S8_subtilisin-rel"/>
</dbReference>
<dbReference type="Gene3D" id="2.60.120.380">
    <property type="match status" value="1"/>
</dbReference>
<keyword evidence="4 6" id="KW-0378">Hydrolase</keyword>
<feature type="active site" description="Charge relay system" evidence="6">
    <location>
        <position position="442"/>
    </location>
</feature>
<dbReference type="InterPro" id="IPR026444">
    <property type="entry name" value="Secre_tail"/>
</dbReference>
<dbReference type="Pfam" id="PF00082">
    <property type="entry name" value="Peptidase_S8"/>
    <property type="match status" value="1"/>
</dbReference>
<comment type="caution">
    <text evidence="11">The sequence shown here is derived from an EMBL/GenBank/DDBJ whole genome shotgun (WGS) entry which is preliminary data.</text>
</comment>
<feature type="domain" description="Peptidase S8/S53" evidence="8">
    <location>
        <begin position="237"/>
        <end position="495"/>
    </location>
</feature>
<feature type="chain" id="PRO_5045868607" evidence="7">
    <location>
        <begin position="29"/>
        <end position="1193"/>
    </location>
</feature>
<gene>
    <name evidence="11" type="ORF">GCM10009117_09500</name>
</gene>
<evidence type="ECO:0000313" key="12">
    <source>
        <dbReference type="Proteomes" id="UP001500507"/>
    </source>
</evidence>
<dbReference type="NCBIfam" id="NF038128">
    <property type="entry name" value="choice_anch_J"/>
    <property type="match status" value="1"/>
</dbReference>
<evidence type="ECO:0000256" key="7">
    <source>
        <dbReference type="SAM" id="SignalP"/>
    </source>
</evidence>
<dbReference type="PROSITE" id="PS00138">
    <property type="entry name" value="SUBTILASE_SER"/>
    <property type="match status" value="1"/>
</dbReference>
<keyword evidence="2 6" id="KW-0645">Protease</keyword>
<dbReference type="InterPro" id="IPR050131">
    <property type="entry name" value="Peptidase_S8_subtilisin-like"/>
</dbReference>
<dbReference type="InterPro" id="IPR023828">
    <property type="entry name" value="Peptidase_S8_Ser-AS"/>
</dbReference>
<accession>A0ABP3XR83</accession>
<dbReference type="PROSITE" id="PS51892">
    <property type="entry name" value="SUBTILASE"/>
    <property type="match status" value="1"/>
</dbReference>
<evidence type="ECO:0000259" key="9">
    <source>
        <dbReference type="Pfam" id="PF07705"/>
    </source>
</evidence>
<evidence type="ECO:0000256" key="1">
    <source>
        <dbReference type="ARBA" id="ARBA00011073"/>
    </source>
</evidence>
<keyword evidence="3 7" id="KW-0732">Signal</keyword>
<dbReference type="Gene3D" id="3.40.50.200">
    <property type="entry name" value="Peptidase S8/S53 domain"/>
    <property type="match status" value="1"/>
</dbReference>
<sequence length="1193" mass="129226">MKKATILTFFRSLGIVLCSFLFTLSSHAQDYTIQFLNESIELPENFGSFSWDSFSDQNKYRDGYYGWIQFYETPTQAEQNQLRAMGVELIDYIPNKAYLFYAKQINVQEFNNLEVRSIVPIEAQYKLSYDLKSETVGDWAIQGNSYVVNLVTHQGAKSATLDNLVQLGIQTNKHYKGADMLEVVVAPNRISDLASLPTVKWIEPIPQPGEPEDTRGRSLHKANTIDTQTATGRNYTGDGIGVMVRDDGVVGPHIDFQGRLDNSGASVSGPTHGDGVAGIMAGAGNLDPDKRGMAAGASVYAVNYVPSHLDAATTSLIESGDVVITNSSFSDGCNAGNTVNMRTVDTQANNYLSLLHVYSAGNSNGNECGYGAGTQWGNITGGHKQGKNVIATANVNFAGTLATSSSRGPAYDGRIKPDITANGQGHLSTAENNTYQTFGGTSGAAPGIAGVSAQLYEAYQGIYGTLPDASLIKATLLNTANDYGNVGPDFRFGWGIVNALRAAMLLEEGRFLSDEIGQGESNTHTITVPANTKQVRFMVYWNDQAAAAGVTPALVNDIDMTVNDPDSNTLSPWILDSTPNAGALNQPATNGEDHLNNMEQVLIDNPVAGDYTINLSGFNVPFGPQEYVVVYEVIAEDVMITYPFGGEKFTPGTAEVIRWDALPGDEDFLIEYSVDNGIFWNTIGTSPSTTRYRSWNVPASISGNCFVRITRGDEVSVHTDSFSIAERVSNVEIASVCPDTYTVTWNEVTGATTYDVYALGEKFMEVVGTVNTNTADIPVVDLDKPLWVAVVAKNIALGWESKRTIAVGGTTGLQNCVLTNDLAIEELNVNEDDFLLACDNQPVVVSADISNTGAEQQSNFMISYQLNDDPVVEEMYTETLASGELITFEFAEPVSITTDGDYSLKVWVTLDSDQNEFNDEIELPFYAFVNPEAINFVEGFEEANYLPNGWNIVNPDDGTTWEERSGIIGSDGNQTVSVAIDNFSYNAAGQEDVIATAIYDLENESNASLLFDIAKAQYSAQFTDSFRVDISTDCGDTFQEIYFETGLDLSTVAGYITSNWSPTSPSNWRTEIIDLSAYAGSNVVLRFVNINGYGNSTFIDNVALQSSLSVNDKDLFGAISMYPNPASDMLTIEAPAGTPISSVRIYNQLGQSVLEMANKDAQAILDLSNFASGLYLVSIEAEGQLITKKLIVD</sequence>
<evidence type="ECO:0000313" key="11">
    <source>
        <dbReference type="EMBL" id="GAA0871804.1"/>
    </source>
</evidence>
<dbReference type="CDD" id="cd04842">
    <property type="entry name" value="Peptidases_S8_Kp43_protease"/>
    <property type="match status" value="1"/>
</dbReference>
<dbReference type="Proteomes" id="UP001500507">
    <property type="component" value="Unassembled WGS sequence"/>
</dbReference>
<organism evidence="11 12">
    <name type="scientific">Gangjinia marincola</name>
    <dbReference type="NCBI Taxonomy" id="578463"/>
    <lineage>
        <taxon>Bacteria</taxon>
        <taxon>Pseudomonadati</taxon>
        <taxon>Bacteroidota</taxon>
        <taxon>Flavobacteriia</taxon>
        <taxon>Flavobacteriales</taxon>
        <taxon>Flavobacteriaceae</taxon>
        <taxon>Gangjinia</taxon>
    </lineage>
</organism>
<evidence type="ECO:0000256" key="4">
    <source>
        <dbReference type="ARBA" id="ARBA00022801"/>
    </source>
</evidence>
<evidence type="ECO:0000256" key="2">
    <source>
        <dbReference type="ARBA" id="ARBA00022670"/>
    </source>
</evidence>
<dbReference type="PANTHER" id="PTHR43806:SF11">
    <property type="entry name" value="CEREVISIN-RELATED"/>
    <property type="match status" value="1"/>
</dbReference>
<feature type="domain" description="Secretion system C-terminal sorting" evidence="10">
    <location>
        <begin position="1121"/>
        <end position="1192"/>
    </location>
</feature>
<dbReference type="Pfam" id="PF07705">
    <property type="entry name" value="CARDB"/>
    <property type="match status" value="1"/>
</dbReference>
<dbReference type="NCBIfam" id="TIGR04183">
    <property type="entry name" value="Por_Secre_tail"/>
    <property type="match status" value="1"/>
</dbReference>
<dbReference type="InterPro" id="IPR036852">
    <property type="entry name" value="Peptidase_S8/S53_dom_sf"/>
</dbReference>
<name>A0ABP3XR83_9FLAO</name>
<dbReference type="InterPro" id="IPR013783">
    <property type="entry name" value="Ig-like_fold"/>
</dbReference>
<evidence type="ECO:0000256" key="5">
    <source>
        <dbReference type="ARBA" id="ARBA00022825"/>
    </source>
</evidence>
<dbReference type="InterPro" id="IPR034058">
    <property type="entry name" value="TagA/B/C/D_pept_dom"/>
</dbReference>
<evidence type="ECO:0000256" key="6">
    <source>
        <dbReference type="PROSITE-ProRule" id="PRU01240"/>
    </source>
</evidence>
<feature type="active site" description="Charge relay system" evidence="6">
    <location>
        <position position="246"/>
    </location>
</feature>
<reference evidence="12" key="1">
    <citation type="journal article" date="2019" name="Int. J. Syst. Evol. Microbiol.">
        <title>The Global Catalogue of Microorganisms (GCM) 10K type strain sequencing project: providing services to taxonomists for standard genome sequencing and annotation.</title>
        <authorList>
            <consortium name="The Broad Institute Genomics Platform"/>
            <consortium name="The Broad Institute Genome Sequencing Center for Infectious Disease"/>
            <person name="Wu L."/>
            <person name="Ma J."/>
        </authorList>
    </citation>
    <scope>NUCLEOTIDE SEQUENCE [LARGE SCALE GENOMIC DNA]</scope>
    <source>
        <strain evidence="12">JCM 16082</strain>
    </source>
</reference>
<dbReference type="Gene3D" id="2.60.40.10">
    <property type="entry name" value="Immunoglobulins"/>
    <property type="match status" value="1"/>
</dbReference>
<dbReference type="InterPro" id="IPR008979">
    <property type="entry name" value="Galactose-bd-like_sf"/>
</dbReference>
<dbReference type="InterPro" id="IPR000209">
    <property type="entry name" value="Peptidase_S8/S53_dom"/>
</dbReference>
<protein>
    <submittedName>
        <fullName evidence="11">Uncharacterized protein</fullName>
    </submittedName>
</protein>
<feature type="active site" description="Charge relay system" evidence="6">
    <location>
        <position position="272"/>
    </location>
</feature>